<dbReference type="STRING" id="1576369.SAMN05421753_10655"/>
<accession>A0A1I3FVX7</accession>
<name>A0A1I3FVX7_9PLAN</name>
<dbReference type="OrthoDB" id="283096at2"/>
<keyword evidence="2" id="KW-0808">Transferase</keyword>
<dbReference type="RefSeq" id="WP_092049413.1">
    <property type="nucleotide sequence ID" value="NZ_FOQD01000006.1"/>
</dbReference>
<dbReference type="AlphaFoldDB" id="A0A1I3FVX7"/>
<gene>
    <name evidence="2" type="ORF">SAMN05421753_10655</name>
</gene>
<dbReference type="Pfam" id="PF01636">
    <property type="entry name" value="APH"/>
    <property type="match status" value="1"/>
</dbReference>
<feature type="domain" description="Aminoglycoside phosphotransferase" evidence="1">
    <location>
        <begin position="34"/>
        <end position="268"/>
    </location>
</feature>
<evidence type="ECO:0000313" key="3">
    <source>
        <dbReference type="Proteomes" id="UP000199518"/>
    </source>
</evidence>
<keyword evidence="2" id="KW-0418">Kinase</keyword>
<dbReference type="InterPro" id="IPR002575">
    <property type="entry name" value="Aminoglycoside_PTrfase"/>
</dbReference>
<evidence type="ECO:0000313" key="2">
    <source>
        <dbReference type="EMBL" id="SFI15376.1"/>
    </source>
</evidence>
<protein>
    <submittedName>
        <fullName evidence="2">Ser/Thr protein kinase RdoA involved in Cpx stress response, MazF antagonist</fullName>
    </submittedName>
</protein>
<dbReference type="Proteomes" id="UP000199518">
    <property type="component" value="Unassembled WGS sequence"/>
</dbReference>
<dbReference type="EMBL" id="FOQD01000006">
    <property type="protein sequence ID" value="SFI15376.1"/>
    <property type="molecule type" value="Genomic_DNA"/>
</dbReference>
<dbReference type="SUPFAM" id="SSF56112">
    <property type="entry name" value="Protein kinase-like (PK-like)"/>
    <property type="match status" value="1"/>
</dbReference>
<proteinExistence type="predicted"/>
<sequence length="338" mass="37648">MQVSRSDRWLQIARRFLPTGTVCESTRLSTGGFSGAEVVEVRTNDGRYALRGVPVQSAQPAAILQRHEWLRFLAEQGLPVAVPLRDALSGNTLIAFDNSVWQMEPWLPGTSVGGNELTPAQLTSMLHTLARLHLCSADFRPAAADSAFCSRRGVSPAIVERRARIRDWTTERLVLAADALAHAPAEFRVVASQILAGYFLRSIVIDEELRQLESVTFPLAPCWRDLWKSHVLFTGDQVTGLIDPHAAQVDNVATDLSRLLGSLFGDDFAKWKSALDLYEELRPLSLEEHRLLRVLDRSGVLLSGMTWLTRWREGTIPAEQMKDVVERLEVFAGRLSAI</sequence>
<organism evidence="2 3">
    <name type="scientific">Planctomicrobium piriforme</name>
    <dbReference type="NCBI Taxonomy" id="1576369"/>
    <lineage>
        <taxon>Bacteria</taxon>
        <taxon>Pseudomonadati</taxon>
        <taxon>Planctomycetota</taxon>
        <taxon>Planctomycetia</taxon>
        <taxon>Planctomycetales</taxon>
        <taxon>Planctomycetaceae</taxon>
        <taxon>Planctomicrobium</taxon>
    </lineage>
</organism>
<keyword evidence="3" id="KW-1185">Reference proteome</keyword>
<dbReference type="Gene3D" id="3.90.1200.10">
    <property type="match status" value="1"/>
</dbReference>
<dbReference type="InterPro" id="IPR011009">
    <property type="entry name" value="Kinase-like_dom_sf"/>
</dbReference>
<evidence type="ECO:0000259" key="1">
    <source>
        <dbReference type="Pfam" id="PF01636"/>
    </source>
</evidence>
<dbReference type="GO" id="GO:0016301">
    <property type="term" value="F:kinase activity"/>
    <property type="evidence" value="ECO:0007669"/>
    <property type="project" value="UniProtKB-KW"/>
</dbReference>
<reference evidence="3" key="1">
    <citation type="submission" date="2016-10" db="EMBL/GenBank/DDBJ databases">
        <authorList>
            <person name="Varghese N."/>
            <person name="Submissions S."/>
        </authorList>
    </citation>
    <scope>NUCLEOTIDE SEQUENCE [LARGE SCALE GENOMIC DNA]</scope>
    <source>
        <strain evidence="3">DSM 26348</strain>
    </source>
</reference>